<keyword evidence="3" id="KW-0347">Helicase</keyword>
<dbReference type="SUPFAM" id="SSF52540">
    <property type="entry name" value="P-loop containing nucleoside triphosphate hydrolases"/>
    <property type="match status" value="2"/>
</dbReference>
<proteinExistence type="predicted"/>
<dbReference type="InterPro" id="IPR048333">
    <property type="entry name" value="HA2_WH"/>
</dbReference>
<feature type="domain" description="Helicase-associated" evidence="6">
    <location>
        <begin position="370"/>
        <end position="454"/>
    </location>
</feature>
<evidence type="ECO:0000256" key="4">
    <source>
        <dbReference type="ARBA" id="ARBA00022840"/>
    </source>
</evidence>
<dbReference type="InterPro" id="IPR007502">
    <property type="entry name" value="Helicase-assoc_dom"/>
</dbReference>
<keyword evidence="2" id="KW-0378">Hydrolase</keyword>
<protein>
    <submittedName>
        <fullName evidence="7">Helicase associated domain (HA2)</fullName>
    </submittedName>
</protein>
<dbReference type="Proteomes" id="UP000184476">
    <property type="component" value="Unassembled WGS sequence"/>
</dbReference>
<accession>A0A1M4Y9L1</accession>
<evidence type="ECO:0000256" key="3">
    <source>
        <dbReference type="ARBA" id="ARBA00022806"/>
    </source>
</evidence>
<dbReference type="Pfam" id="PF04408">
    <property type="entry name" value="WHD_HA2"/>
    <property type="match status" value="1"/>
</dbReference>
<evidence type="ECO:0000313" key="7">
    <source>
        <dbReference type="EMBL" id="SHF02527.1"/>
    </source>
</evidence>
<evidence type="ECO:0000259" key="6">
    <source>
        <dbReference type="SMART" id="SM00847"/>
    </source>
</evidence>
<feature type="region of interest" description="Disordered" evidence="5">
    <location>
        <begin position="617"/>
        <end position="658"/>
    </location>
</feature>
<dbReference type="GO" id="GO:0016787">
    <property type="term" value="F:hydrolase activity"/>
    <property type="evidence" value="ECO:0007669"/>
    <property type="project" value="UniProtKB-KW"/>
</dbReference>
<dbReference type="GO" id="GO:0005524">
    <property type="term" value="F:ATP binding"/>
    <property type="evidence" value="ECO:0007669"/>
    <property type="project" value="UniProtKB-KW"/>
</dbReference>
<evidence type="ECO:0000256" key="1">
    <source>
        <dbReference type="ARBA" id="ARBA00022741"/>
    </source>
</evidence>
<name>A0A1M4Y9L1_9BACL</name>
<gene>
    <name evidence="7" type="ORF">SAMN05444392_106125</name>
</gene>
<dbReference type="EMBL" id="FQVL01000006">
    <property type="protein sequence ID" value="SHF02527.1"/>
    <property type="molecule type" value="Genomic_DNA"/>
</dbReference>
<reference evidence="7 8" key="1">
    <citation type="submission" date="2016-11" db="EMBL/GenBank/DDBJ databases">
        <authorList>
            <person name="Jaros S."/>
            <person name="Januszkiewicz K."/>
            <person name="Wedrychowicz H."/>
        </authorList>
    </citation>
    <scope>NUCLEOTIDE SEQUENCE [LARGE SCALE GENOMIC DNA]</scope>
    <source>
        <strain evidence="7 8">DSM 44666</strain>
    </source>
</reference>
<dbReference type="STRING" id="112248.SAMN05444392_106125"/>
<dbReference type="OrthoDB" id="9808833at2"/>
<sequence>MTGTQLPIGPYLEAIVSADAPYIIVVGPKGCSNTTQIPLAYLQAGNRVLVTEPNIGTAEFVAQQQGYELGNEVGWYRTTYNRNFSSETDLLFIGQSFQLIHELTEDFDILVIDELEWTMQQSMIEAWAWKEIQENTSRFQKIVVQSSMIDAERLSRMRGNAPIFQIPESSSASYPVTVHAPGDSILLDTVRLVREGYDILIFPSSLKAMDDLSHELHSLKVDADIHLYRGVQYRDEKKKKWIRTLNTTRSKVVISSESLEWEPPLKPSPGRKLAIIDAGQESRTIVIDEMLTHVLTPLPKARSWRRRNRTGHYGPGIYIDHCPVVERPEYPTPSFLHSSIDELVLRLASVGYEVHELLFAHKIESRSIERAQELLRILGAFDENNQITEIGQAMAQLPISVRNARMIIEAQRLDVIQELVTITATFIRGHLGAPSGGWKQLVSTERESDFVTQLLLEEKTRGMTHSQRVEMGINAKRFSLVQKTRRRLLRELYLNPTENSVYSEQKRGRIIQACLAGLVDHIFWKSGESQQSLYTDRSGRIYTLDSQSIVKDADLIVGWPTAVQRPSGEIIRTIYMATKADPSWIDPVTSRIVVERINPHTQPIQPQSVPTAMFIEPSYRQSETGIEEKGRRKPSQRAESQSTNPSSQTDDGPVSQAALEALLRKFNRRV</sequence>
<dbReference type="AlphaFoldDB" id="A0A1M4Y9L1"/>
<dbReference type="Gene3D" id="3.40.50.300">
    <property type="entry name" value="P-loop containing nucleotide triphosphate hydrolases"/>
    <property type="match status" value="1"/>
</dbReference>
<evidence type="ECO:0000256" key="2">
    <source>
        <dbReference type="ARBA" id="ARBA00022801"/>
    </source>
</evidence>
<evidence type="ECO:0000256" key="5">
    <source>
        <dbReference type="SAM" id="MobiDB-lite"/>
    </source>
</evidence>
<dbReference type="GO" id="GO:0003723">
    <property type="term" value="F:RNA binding"/>
    <property type="evidence" value="ECO:0007669"/>
    <property type="project" value="TreeGrafter"/>
</dbReference>
<dbReference type="PANTHER" id="PTHR18934:SF99">
    <property type="entry name" value="ATP-DEPENDENT RNA HELICASE DHX37-RELATED"/>
    <property type="match status" value="1"/>
</dbReference>
<dbReference type="GO" id="GO:0004386">
    <property type="term" value="F:helicase activity"/>
    <property type="evidence" value="ECO:0007669"/>
    <property type="project" value="UniProtKB-KW"/>
</dbReference>
<dbReference type="PANTHER" id="PTHR18934">
    <property type="entry name" value="ATP-DEPENDENT RNA HELICASE"/>
    <property type="match status" value="1"/>
</dbReference>
<keyword evidence="1" id="KW-0547">Nucleotide-binding</keyword>
<dbReference type="SMART" id="SM00847">
    <property type="entry name" value="HA2"/>
    <property type="match status" value="1"/>
</dbReference>
<organism evidence="7 8">
    <name type="scientific">Seinonella peptonophila</name>
    <dbReference type="NCBI Taxonomy" id="112248"/>
    <lineage>
        <taxon>Bacteria</taxon>
        <taxon>Bacillati</taxon>
        <taxon>Bacillota</taxon>
        <taxon>Bacilli</taxon>
        <taxon>Bacillales</taxon>
        <taxon>Thermoactinomycetaceae</taxon>
        <taxon>Seinonella</taxon>
    </lineage>
</organism>
<dbReference type="Gene3D" id="1.20.120.1080">
    <property type="match status" value="1"/>
</dbReference>
<dbReference type="InterPro" id="IPR027417">
    <property type="entry name" value="P-loop_NTPase"/>
</dbReference>
<keyword evidence="4" id="KW-0067">ATP-binding</keyword>
<evidence type="ECO:0000313" key="8">
    <source>
        <dbReference type="Proteomes" id="UP000184476"/>
    </source>
</evidence>
<keyword evidence="8" id="KW-1185">Reference proteome</keyword>
<feature type="compositionally biased region" description="Polar residues" evidence="5">
    <location>
        <begin position="637"/>
        <end position="650"/>
    </location>
</feature>